<evidence type="ECO:0000313" key="4">
    <source>
        <dbReference type="EMBL" id="MCR9013461.1"/>
    </source>
</evidence>
<evidence type="ECO:0000256" key="2">
    <source>
        <dbReference type="RuleBase" id="RU362039"/>
    </source>
</evidence>
<organism evidence="4 5">
    <name type="scientific">Aquiflexum gelatinilyticum</name>
    <dbReference type="NCBI Taxonomy" id="2961943"/>
    <lineage>
        <taxon>Bacteria</taxon>
        <taxon>Pseudomonadati</taxon>
        <taxon>Bacteroidota</taxon>
        <taxon>Cytophagia</taxon>
        <taxon>Cytophagales</taxon>
        <taxon>Cyclobacteriaceae</taxon>
        <taxon>Aquiflexum</taxon>
    </lineage>
</organism>
<evidence type="ECO:0000313" key="5">
    <source>
        <dbReference type="Proteomes" id="UP001142175"/>
    </source>
</evidence>
<dbReference type="AlphaFoldDB" id="A0A9X2SZ26"/>
<dbReference type="Gene3D" id="3.60.21.10">
    <property type="match status" value="1"/>
</dbReference>
<keyword evidence="5" id="KW-1185">Reference proteome</keyword>
<comment type="similarity">
    <text evidence="1 2">Belongs to the metallophosphoesterase superfamily. YfcE family.</text>
</comment>
<name>A0A9X2SZ26_9BACT</name>
<dbReference type="EMBL" id="JANSUY010000001">
    <property type="protein sequence ID" value="MCR9013461.1"/>
    <property type="molecule type" value="Genomic_DNA"/>
</dbReference>
<comment type="caution">
    <text evidence="4">The sequence shown here is derived from an EMBL/GenBank/DDBJ whole genome shotgun (WGS) entry which is preliminary data.</text>
</comment>
<dbReference type="Pfam" id="PF12850">
    <property type="entry name" value="Metallophos_2"/>
    <property type="match status" value="1"/>
</dbReference>
<sequence>MKKIGLISDSHGYIDEMIVAHLKEVDEIWHAGDIGELSVLDQLPSDKVLRIITGNIDGLDASNFLPEELWFDVEGLKVGMIHIGGKPPQYAKGVKNLIRQHGVRLFVCGHSHICKVEFDKNLNCLYMNPGAIGQSGFHVIRTMLLFEIENAKIQNLKVVELGKRGRG</sequence>
<dbReference type="NCBIfam" id="TIGR00040">
    <property type="entry name" value="yfcE"/>
    <property type="match status" value="1"/>
</dbReference>
<dbReference type="EC" id="3.1.4.-" evidence="2"/>
<feature type="domain" description="Calcineurin-like phosphoesterase" evidence="3">
    <location>
        <begin position="3"/>
        <end position="150"/>
    </location>
</feature>
<dbReference type="InterPro" id="IPR024654">
    <property type="entry name" value="Calcineurin-like_PHP_lpxH"/>
</dbReference>
<protein>
    <recommendedName>
        <fullName evidence="2">Phosphoesterase</fullName>
        <ecNumber evidence="2">3.1.4.-</ecNumber>
    </recommendedName>
</protein>
<dbReference type="InterPro" id="IPR029052">
    <property type="entry name" value="Metallo-depent_PP-like"/>
</dbReference>
<dbReference type="InterPro" id="IPR000979">
    <property type="entry name" value="Phosphodiesterase_MJ0936/Vps29"/>
</dbReference>
<dbReference type="GO" id="GO:0046872">
    <property type="term" value="F:metal ion binding"/>
    <property type="evidence" value="ECO:0007669"/>
    <property type="project" value="UniProtKB-KW"/>
</dbReference>
<evidence type="ECO:0000259" key="3">
    <source>
        <dbReference type="Pfam" id="PF12850"/>
    </source>
</evidence>
<dbReference type="RefSeq" id="WP_258421364.1">
    <property type="nucleotide sequence ID" value="NZ_JANAEZ010000012.1"/>
</dbReference>
<dbReference type="Proteomes" id="UP001142175">
    <property type="component" value="Unassembled WGS sequence"/>
</dbReference>
<gene>
    <name evidence="4" type="ORF">NU887_00370</name>
</gene>
<proteinExistence type="inferred from homology"/>
<dbReference type="GO" id="GO:0016787">
    <property type="term" value="F:hydrolase activity"/>
    <property type="evidence" value="ECO:0007669"/>
    <property type="project" value="UniProtKB-UniRule"/>
</dbReference>
<accession>A0A9X2SZ26</accession>
<evidence type="ECO:0000256" key="1">
    <source>
        <dbReference type="ARBA" id="ARBA00008950"/>
    </source>
</evidence>
<keyword evidence="2" id="KW-0479">Metal-binding</keyword>
<reference evidence="4" key="1">
    <citation type="submission" date="2022-08" db="EMBL/GenBank/DDBJ databases">
        <authorList>
            <person name="Zhang D."/>
        </authorList>
    </citation>
    <scope>NUCLEOTIDE SEQUENCE</scope>
    <source>
        <strain evidence="4">XJ19-11</strain>
    </source>
</reference>
<dbReference type="SUPFAM" id="SSF56300">
    <property type="entry name" value="Metallo-dependent phosphatases"/>
    <property type="match status" value="1"/>
</dbReference>
<comment type="cofactor">
    <cofactor evidence="2">
        <name>a divalent metal cation</name>
        <dbReference type="ChEBI" id="CHEBI:60240"/>
    </cofactor>
</comment>